<evidence type="ECO:0000313" key="3">
    <source>
        <dbReference type="Proteomes" id="UP000036102"/>
    </source>
</evidence>
<feature type="transmembrane region" description="Helical" evidence="1">
    <location>
        <begin position="360"/>
        <end position="384"/>
    </location>
</feature>
<dbReference type="PATRIC" id="fig|1658765.3.peg.3311"/>
<dbReference type="Proteomes" id="UP000036102">
    <property type="component" value="Unassembled WGS sequence"/>
</dbReference>
<feature type="transmembrane region" description="Helical" evidence="1">
    <location>
        <begin position="426"/>
        <end position="443"/>
    </location>
</feature>
<keyword evidence="3" id="KW-1185">Reference proteome</keyword>
<dbReference type="OrthoDB" id="6371627at2"/>
<gene>
    <name evidence="2" type="ORF">Msub_20046</name>
</gene>
<keyword evidence="1" id="KW-0472">Membrane</keyword>
<evidence type="ECO:0000256" key="1">
    <source>
        <dbReference type="SAM" id="Phobius"/>
    </source>
</evidence>
<dbReference type="EMBL" id="LFBU01000002">
    <property type="protein sequence ID" value="KMQ72852.1"/>
    <property type="molecule type" value="Genomic_DNA"/>
</dbReference>
<sequence>MEYQYLGWIPCISGHLDFGLMKPGISGGFTNKDIKDNKTNHINFGYLAQKDHHARRVMLQSKVNWQDRLSDDEYDGSFRVFVLAEASESACMDNRELLGRVYVYPTSEQEGSKAENREKSWFQTIHEAQKVYNSANGNIDGWDKSRSQLNQCYDRLKGELETMGFWRVDFKATSGGLVYLSTPTEQHRSLSDNEKYLITRQAYYYIKYSLHSHKHHQAEQDSLTTIVPYDPSRDGKLEAALKMLCQLKRELTHIKRTLTQEQGLYSDDALGILSYMGSLLTTLHTRKLIDGDLHQREGRYIDSLRSSFQVQESRTRNFRSIEDSIRSTYRVYIGWGLALLSLFFGIVARPFYAPVPENQLLTIPSLAELILLVALTLLVAGMVYSKLSAYMISTKRDEASLRYFVQTRYHPGSWKLVRSFLKDNKATIFVLMLLVVGAVVAALV</sequence>
<proteinExistence type="predicted"/>
<feature type="transmembrane region" description="Helical" evidence="1">
    <location>
        <begin position="329"/>
        <end position="348"/>
    </location>
</feature>
<keyword evidence="1" id="KW-1133">Transmembrane helix</keyword>
<protein>
    <submittedName>
        <fullName evidence="2">Uncharacterized protein</fullName>
    </submittedName>
</protein>
<reference evidence="2 3" key="1">
    <citation type="submission" date="2015-06" db="EMBL/GenBank/DDBJ databases">
        <title>Marinobacter subterrani, a genetically tractable neutrophilic iron-oxidizing strain isolated from the Soudan Iron Mine.</title>
        <authorList>
            <person name="Bonis B.M."/>
            <person name="Gralnick J.A."/>
        </authorList>
    </citation>
    <scope>NUCLEOTIDE SEQUENCE [LARGE SCALE GENOMIC DNA]</scope>
    <source>
        <strain evidence="2 3">JG233</strain>
    </source>
</reference>
<dbReference type="AlphaFoldDB" id="A0A0J7J3P5"/>
<evidence type="ECO:0000313" key="2">
    <source>
        <dbReference type="EMBL" id="KMQ72852.1"/>
    </source>
</evidence>
<organism evidence="2 3">
    <name type="scientific">Marinobacter subterrani</name>
    <dbReference type="NCBI Taxonomy" id="1658765"/>
    <lineage>
        <taxon>Bacteria</taxon>
        <taxon>Pseudomonadati</taxon>
        <taxon>Pseudomonadota</taxon>
        <taxon>Gammaproteobacteria</taxon>
        <taxon>Pseudomonadales</taxon>
        <taxon>Marinobacteraceae</taxon>
        <taxon>Marinobacter</taxon>
    </lineage>
</organism>
<comment type="caution">
    <text evidence="2">The sequence shown here is derived from an EMBL/GenBank/DDBJ whole genome shotgun (WGS) entry which is preliminary data.</text>
</comment>
<name>A0A0J7J3P5_9GAMM</name>
<accession>A0A0J7J3P5</accession>
<keyword evidence="1" id="KW-0812">Transmembrane</keyword>
<dbReference type="RefSeq" id="WP_156182829.1">
    <property type="nucleotide sequence ID" value="NZ_LFBU01000002.1"/>
</dbReference>